<feature type="transmembrane region" description="Helical" evidence="5">
    <location>
        <begin position="101"/>
        <end position="118"/>
    </location>
</feature>
<evidence type="ECO:0000256" key="4">
    <source>
        <dbReference type="ARBA" id="ARBA00023136"/>
    </source>
</evidence>
<dbReference type="InterPro" id="IPR002781">
    <property type="entry name" value="TM_pro_TauE-like"/>
</dbReference>
<dbReference type="RefSeq" id="WP_245802636.1">
    <property type="nucleotide sequence ID" value="NZ_FTOP01000003.1"/>
</dbReference>
<feature type="transmembrane region" description="Helical" evidence="5">
    <location>
        <begin position="130"/>
        <end position="163"/>
    </location>
</feature>
<evidence type="ECO:0000256" key="3">
    <source>
        <dbReference type="ARBA" id="ARBA00022989"/>
    </source>
</evidence>
<gene>
    <name evidence="6" type="ORF">SAMN05421761_10377</name>
</gene>
<dbReference type="PANTHER" id="PTHR43701:SF5">
    <property type="entry name" value="MEMBRANE TRANSPORTER PROTEIN-RELATED"/>
    <property type="match status" value="1"/>
</dbReference>
<keyword evidence="3 5" id="KW-1133">Transmembrane helix</keyword>
<keyword evidence="4 5" id="KW-0472">Membrane</keyword>
<protein>
    <recommendedName>
        <fullName evidence="5">Probable membrane transporter protein</fullName>
    </recommendedName>
</protein>
<organism evidence="6 7">
    <name type="scientific">Belliella pelovolcani</name>
    <dbReference type="NCBI Taxonomy" id="529505"/>
    <lineage>
        <taxon>Bacteria</taxon>
        <taxon>Pseudomonadati</taxon>
        <taxon>Bacteroidota</taxon>
        <taxon>Cytophagia</taxon>
        <taxon>Cytophagales</taxon>
        <taxon>Cyclobacteriaceae</taxon>
        <taxon>Belliella</taxon>
    </lineage>
</organism>
<dbReference type="STRING" id="529505.SAMN05421761_10377"/>
<dbReference type="Pfam" id="PF01925">
    <property type="entry name" value="TauE"/>
    <property type="match status" value="1"/>
</dbReference>
<dbReference type="EMBL" id="FTOP01000003">
    <property type="protein sequence ID" value="SIS69369.1"/>
    <property type="molecule type" value="Genomic_DNA"/>
</dbReference>
<evidence type="ECO:0000256" key="1">
    <source>
        <dbReference type="ARBA" id="ARBA00004141"/>
    </source>
</evidence>
<feature type="transmembrane region" description="Helical" evidence="5">
    <location>
        <begin position="74"/>
        <end position="94"/>
    </location>
</feature>
<dbReference type="InterPro" id="IPR051598">
    <property type="entry name" value="TSUP/Inactive_protease-like"/>
</dbReference>
<comment type="subcellular location">
    <subcellularLocation>
        <location evidence="5">Cell membrane</location>
        <topology evidence="5">Multi-pass membrane protein</topology>
    </subcellularLocation>
    <subcellularLocation>
        <location evidence="1">Membrane</location>
        <topology evidence="1">Multi-pass membrane protein</topology>
    </subcellularLocation>
</comment>
<keyword evidence="7" id="KW-1185">Reference proteome</keyword>
<feature type="transmembrane region" description="Helical" evidence="5">
    <location>
        <begin position="226"/>
        <end position="244"/>
    </location>
</feature>
<sequence length="245" mass="26532">MMEAYWWLLYILMPSVAFLYAAVGHGGASSYLMFLALFNFAPEQIRPTALILNIVVSLMAFLAFRGTVKFPTKLFLSIIIFSVPAAFFGGRILVDAGLYKQILGVLLFFPILRFLNVFPKSTAPKISENWILAGILGLGIGFVSGLIGIGGGIILSPILLLLGWTDMKETAAVSALFIFFNSISGLLGTNAFAISFDPQLWVLMPLTIAGGALGAYFGAKKFNYQGVKYTLTVVLLIAAVKLIWG</sequence>
<proteinExistence type="inferred from homology"/>
<dbReference type="Proteomes" id="UP000186026">
    <property type="component" value="Unassembled WGS sequence"/>
</dbReference>
<accession>A0A1N7L699</accession>
<keyword evidence="2 5" id="KW-0812">Transmembrane</keyword>
<evidence type="ECO:0000313" key="6">
    <source>
        <dbReference type="EMBL" id="SIS69369.1"/>
    </source>
</evidence>
<dbReference type="AlphaFoldDB" id="A0A1N7L699"/>
<feature type="transmembrane region" description="Helical" evidence="5">
    <location>
        <begin position="175"/>
        <end position="194"/>
    </location>
</feature>
<name>A0A1N7L699_9BACT</name>
<comment type="similarity">
    <text evidence="5">Belongs to the 4-toluene sulfonate uptake permease (TSUP) (TC 2.A.102) family.</text>
</comment>
<feature type="transmembrane region" description="Helical" evidence="5">
    <location>
        <begin position="200"/>
        <end position="219"/>
    </location>
</feature>
<reference evidence="7" key="1">
    <citation type="submission" date="2017-01" db="EMBL/GenBank/DDBJ databases">
        <authorList>
            <person name="Varghese N."/>
            <person name="Submissions S."/>
        </authorList>
    </citation>
    <scope>NUCLEOTIDE SEQUENCE [LARGE SCALE GENOMIC DNA]</scope>
    <source>
        <strain evidence="7">DSM 46698</strain>
    </source>
</reference>
<feature type="transmembrane region" description="Helical" evidence="5">
    <location>
        <begin position="50"/>
        <end position="68"/>
    </location>
</feature>
<evidence type="ECO:0000313" key="7">
    <source>
        <dbReference type="Proteomes" id="UP000186026"/>
    </source>
</evidence>
<evidence type="ECO:0000256" key="5">
    <source>
        <dbReference type="RuleBase" id="RU363041"/>
    </source>
</evidence>
<feature type="transmembrane region" description="Helical" evidence="5">
    <location>
        <begin position="6"/>
        <end position="38"/>
    </location>
</feature>
<dbReference type="GO" id="GO:0005886">
    <property type="term" value="C:plasma membrane"/>
    <property type="evidence" value="ECO:0007669"/>
    <property type="project" value="UniProtKB-SubCell"/>
</dbReference>
<keyword evidence="5" id="KW-1003">Cell membrane</keyword>
<evidence type="ECO:0000256" key="2">
    <source>
        <dbReference type="ARBA" id="ARBA00022692"/>
    </source>
</evidence>
<dbReference type="PANTHER" id="PTHR43701">
    <property type="entry name" value="MEMBRANE TRANSPORTER PROTEIN MJ0441-RELATED"/>
    <property type="match status" value="1"/>
</dbReference>